<dbReference type="EMBL" id="AGUD01000011">
    <property type="protein sequence ID" value="EHN12792.1"/>
    <property type="molecule type" value="Genomic_DNA"/>
</dbReference>
<feature type="domain" description="Hydantoinase/oxoprolinase N-terminal" evidence="2">
    <location>
        <begin position="5"/>
        <end position="187"/>
    </location>
</feature>
<dbReference type="AlphaFoldDB" id="H0E0Q8"/>
<dbReference type="EC" id="3.5.2.14" evidence="4"/>
<gene>
    <name evidence="4" type="ORF">PAI11_03660</name>
</gene>
<dbReference type="PATRIC" id="fig|1097667.3.peg.364"/>
<dbReference type="Pfam" id="PF05378">
    <property type="entry name" value="Hydant_A_N"/>
    <property type="match status" value="1"/>
</dbReference>
<dbReference type="Gene3D" id="3.30.420.40">
    <property type="match status" value="1"/>
</dbReference>
<evidence type="ECO:0000259" key="1">
    <source>
        <dbReference type="Pfam" id="PF01968"/>
    </source>
</evidence>
<dbReference type="Proteomes" id="UP000005143">
    <property type="component" value="Unassembled WGS sequence"/>
</dbReference>
<feature type="domain" description="Acetophenone carboxylase-like C-terminal" evidence="3">
    <location>
        <begin position="517"/>
        <end position="679"/>
    </location>
</feature>
<evidence type="ECO:0000259" key="2">
    <source>
        <dbReference type="Pfam" id="PF05378"/>
    </source>
</evidence>
<dbReference type="GO" id="GO:0047423">
    <property type="term" value="F:N-methylhydantoinase (ATP-hydrolyzing) activity"/>
    <property type="evidence" value="ECO:0007669"/>
    <property type="project" value="UniProtKB-EC"/>
</dbReference>
<dbReference type="InterPro" id="IPR043129">
    <property type="entry name" value="ATPase_NBD"/>
</dbReference>
<accession>H0E0Q8</accession>
<dbReference type="RefSeq" id="WP_007570244.1">
    <property type="nucleotide sequence ID" value="NZ_AGUD01000011.1"/>
</dbReference>
<dbReference type="PANTHER" id="PTHR11365:SF23">
    <property type="entry name" value="HYPOTHETICAL 5-OXOPROLINASE (EUROFUNG)-RELATED"/>
    <property type="match status" value="1"/>
</dbReference>
<dbReference type="InterPro" id="IPR045079">
    <property type="entry name" value="Oxoprolinase-like"/>
</dbReference>
<dbReference type="Pfam" id="PF01968">
    <property type="entry name" value="Hydantoinase_A"/>
    <property type="match status" value="1"/>
</dbReference>
<dbReference type="GO" id="GO:0006749">
    <property type="term" value="P:glutathione metabolic process"/>
    <property type="evidence" value="ECO:0007669"/>
    <property type="project" value="TreeGrafter"/>
</dbReference>
<dbReference type="InterPro" id="IPR049517">
    <property type="entry name" value="ACX-like_C"/>
</dbReference>
<dbReference type="PANTHER" id="PTHR11365">
    <property type="entry name" value="5-OXOPROLINASE RELATED"/>
    <property type="match status" value="1"/>
</dbReference>
<dbReference type="GO" id="GO:0005829">
    <property type="term" value="C:cytosol"/>
    <property type="evidence" value="ECO:0007669"/>
    <property type="project" value="TreeGrafter"/>
</dbReference>
<dbReference type="OrthoDB" id="9768323at2"/>
<reference evidence="4 5" key="1">
    <citation type="journal article" date="2013" name="Biodegradation">
        <title>Quantitative proteomic analysis of ibuprofen-degrading Patulibacter sp. strain I11.</title>
        <authorList>
            <person name="Almeida B."/>
            <person name="Kjeldal H."/>
            <person name="Lolas I."/>
            <person name="Knudsen A.D."/>
            <person name="Carvalho G."/>
            <person name="Nielsen K.L."/>
            <person name="Barreto Crespo M.T."/>
            <person name="Stensballe A."/>
            <person name="Nielsen J.L."/>
        </authorList>
    </citation>
    <scope>NUCLEOTIDE SEQUENCE [LARGE SCALE GENOMIC DNA]</scope>
    <source>
        <strain evidence="4 5">I11</strain>
    </source>
</reference>
<dbReference type="GO" id="GO:0017168">
    <property type="term" value="F:5-oxoprolinase (ATP-hydrolyzing) activity"/>
    <property type="evidence" value="ECO:0007669"/>
    <property type="project" value="TreeGrafter"/>
</dbReference>
<evidence type="ECO:0000259" key="3">
    <source>
        <dbReference type="Pfam" id="PF19278"/>
    </source>
</evidence>
<protein>
    <submittedName>
        <fullName evidence="4">N-methylhydantoinase A</fullName>
        <ecNumber evidence="4">3.5.2.14</ecNumber>
    </submittedName>
</protein>
<feature type="domain" description="Hydantoinase A/oxoprolinase" evidence="1">
    <location>
        <begin position="209"/>
        <end position="496"/>
    </location>
</feature>
<dbReference type="InterPro" id="IPR002821">
    <property type="entry name" value="Hydantoinase_A"/>
</dbReference>
<dbReference type="Pfam" id="PF19278">
    <property type="entry name" value="Hydant_A_C"/>
    <property type="match status" value="1"/>
</dbReference>
<organism evidence="4 5">
    <name type="scientific">Patulibacter medicamentivorans</name>
    <dbReference type="NCBI Taxonomy" id="1097667"/>
    <lineage>
        <taxon>Bacteria</taxon>
        <taxon>Bacillati</taxon>
        <taxon>Actinomycetota</taxon>
        <taxon>Thermoleophilia</taxon>
        <taxon>Solirubrobacterales</taxon>
        <taxon>Patulibacteraceae</taxon>
        <taxon>Patulibacter</taxon>
    </lineage>
</organism>
<proteinExistence type="predicted"/>
<name>H0E0Q8_9ACTN</name>
<evidence type="ECO:0000313" key="4">
    <source>
        <dbReference type="EMBL" id="EHN12792.1"/>
    </source>
</evidence>
<keyword evidence="4" id="KW-0378">Hydrolase</keyword>
<dbReference type="InterPro" id="IPR008040">
    <property type="entry name" value="Hydant_A_N"/>
</dbReference>
<dbReference type="SUPFAM" id="SSF53067">
    <property type="entry name" value="Actin-like ATPase domain"/>
    <property type="match status" value="1"/>
</dbReference>
<sequence length="692" mass="74284">MSYAIGIDVGGTFTDFVVVDERDRSYWAHKSPSTPADPSEGLLRGLGEIAAGLGLAPREFLARISLIVHGTTVTTNAVLTGRGARTGLLTTEGFRDVLQMRRGVRSREHLYDNTYVAPPPLVPRERRLPVPERIDAAGAVRVPLDREALAAAVRQLVADDVEALAVCFMHAYADDRHEREARAVVEELAPDLFLSVSSEVLPQIRLNDRVSTTVMNAYVGPVLRRYVERLVARLAQDGFPGVLLVMQSNGGVATPSVVSRLPATTVLSGPAGGPVAALAHARERGDADCVLVDMGGTSYDASIVKDGAVQTTREGLIDRHPIALPMTDVHTIGAGGGSIGWLDEGGLLHMGPQSAGAHPGPAAYDRGGTLPTCADADLVLGYLDPAYFLGGRMPLREDLARAAIERHVAGPLGLDAVAAAGAMIEVITLVMAAGTKDVALARGFDPRELLLVAAGGAGPLHAGMIAEELEMDRVVVPRMSAVMCAFGMLLADLRHDYVRSHSRPWERLDAAEARGIVDEMVAAGVAALEEEGIAPPARSWTASADLRYRGQHHEVTVTFPPEDLTPERLERIEEAFHRRHEQLYGFSSRGRPMEVVTLRATVRGRRPPLDLTVADAGEEKPRRRGRRRAYLPSTRSMEELEVFDGDGLRPGHRLTGPAIVEGATTSIFVPEPFDVLVDATGSIVMHRKGVEA</sequence>
<comment type="caution">
    <text evidence="4">The sequence shown here is derived from an EMBL/GenBank/DDBJ whole genome shotgun (WGS) entry which is preliminary data.</text>
</comment>
<keyword evidence="5" id="KW-1185">Reference proteome</keyword>
<evidence type="ECO:0000313" key="5">
    <source>
        <dbReference type="Proteomes" id="UP000005143"/>
    </source>
</evidence>